<dbReference type="EMBL" id="PTJE01000010">
    <property type="protein sequence ID" value="PPK92562.1"/>
    <property type="molecule type" value="Genomic_DNA"/>
</dbReference>
<feature type="transmembrane region" description="Helical" evidence="1">
    <location>
        <begin position="98"/>
        <end position="115"/>
    </location>
</feature>
<feature type="transmembrane region" description="Helical" evidence="1">
    <location>
        <begin position="121"/>
        <end position="142"/>
    </location>
</feature>
<dbReference type="RefSeq" id="WP_104516755.1">
    <property type="nucleotide sequence ID" value="NZ_MQVW01000002.1"/>
</dbReference>
<dbReference type="Proteomes" id="UP000239002">
    <property type="component" value="Unassembled WGS sequence"/>
</dbReference>
<reference evidence="2 3" key="1">
    <citation type="submission" date="2018-02" db="EMBL/GenBank/DDBJ databases">
        <title>Genomic Encyclopedia of Archaeal and Bacterial Type Strains, Phase II (KMG-II): from individual species to whole genera.</title>
        <authorList>
            <person name="Goeker M."/>
        </authorList>
    </citation>
    <scope>NUCLEOTIDE SEQUENCE [LARGE SCALE GENOMIC DNA]</scope>
    <source>
        <strain evidence="2 3">DSM 16809</strain>
    </source>
</reference>
<keyword evidence="1" id="KW-0812">Transmembrane</keyword>
<dbReference type="AlphaFoldDB" id="A0A2S6IEB7"/>
<protein>
    <submittedName>
        <fullName evidence="2">Uncharacterized protein</fullName>
    </submittedName>
</protein>
<dbReference type="OrthoDB" id="662673at2"/>
<gene>
    <name evidence="2" type="ORF">LY01_02963</name>
</gene>
<keyword evidence="1" id="KW-0472">Membrane</keyword>
<keyword evidence="3" id="KW-1185">Reference proteome</keyword>
<evidence type="ECO:0000313" key="2">
    <source>
        <dbReference type="EMBL" id="PPK92562.1"/>
    </source>
</evidence>
<evidence type="ECO:0000256" key="1">
    <source>
        <dbReference type="SAM" id="Phobius"/>
    </source>
</evidence>
<evidence type="ECO:0000313" key="3">
    <source>
        <dbReference type="Proteomes" id="UP000239002"/>
    </source>
</evidence>
<feature type="transmembrane region" description="Helical" evidence="1">
    <location>
        <begin position="195"/>
        <end position="214"/>
    </location>
</feature>
<organism evidence="2 3">
    <name type="scientific">Nonlabens xylanidelens</name>
    <dbReference type="NCBI Taxonomy" id="191564"/>
    <lineage>
        <taxon>Bacteria</taxon>
        <taxon>Pseudomonadati</taxon>
        <taxon>Bacteroidota</taxon>
        <taxon>Flavobacteriia</taxon>
        <taxon>Flavobacteriales</taxon>
        <taxon>Flavobacteriaceae</taxon>
        <taxon>Nonlabens</taxon>
    </lineage>
</organism>
<accession>A0A2S6IEB7</accession>
<proteinExistence type="predicted"/>
<comment type="caution">
    <text evidence="2">The sequence shown here is derived from an EMBL/GenBank/DDBJ whole genome shotgun (WGS) entry which is preliminary data.</text>
</comment>
<sequence>MNKLTQEHIEELFAFTQKHYVEWYDLQSELVDHLANGIEHQWQEDPDLSFEKALQIEFKKFGVFGFMDVVEERQKSLGKKYSKLIWKHTLEFFKLPKILLLILFSVATFYLLRLISVSADYLSAVIVILFIGYFVKLSVSYFRERKRSQESDEKKWLFKDIIMQHGAGFGLGLIPIHFFNMLIPNTNSFASMNLWVVGIISFLFVLMCVMLYVIQVVIPKKMEEYLEETYPEYKLVA</sequence>
<name>A0A2S6IEB7_9FLAO</name>
<keyword evidence="1" id="KW-1133">Transmembrane helix</keyword>
<feature type="transmembrane region" description="Helical" evidence="1">
    <location>
        <begin position="162"/>
        <end position="183"/>
    </location>
</feature>